<dbReference type="Proteomes" id="UP000502706">
    <property type="component" value="Chromosome"/>
</dbReference>
<evidence type="ECO:0000313" key="1">
    <source>
        <dbReference type="EMBL" id="QIN78675.1"/>
    </source>
</evidence>
<organism evidence="1 2">
    <name type="scientific">Rubrobacter marinus</name>
    <dbReference type="NCBI Taxonomy" id="2653852"/>
    <lineage>
        <taxon>Bacteria</taxon>
        <taxon>Bacillati</taxon>
        <taxon>Actinomycetota</taxon>
        <taxon>Rubrobacteria</taxon>
        <taxon>Rubrobacterales</taxon>
        <taxon>Rubrobacteraceae</taxon>
        <taxon>Rubrobacter</taxon>
    </lineage>
</organism>
<gene>
    <name evidence="1" type="ORF">GBA65_09255</name>
</gene>
<keyword evidence="2" id="KW-1185">Reference proteome</keyword>
<dbReference type="KEGG" id="rmar:GBA65_09255"/>
<protein>
    <submittedName>
        <fullName evidence="1">Uncharacterized protein</fullName>
    </submittedName>
</protein>
<reference evidence="1 2" key="1">
    <citation type="submission" date="2019-10" db="EMBL/GenBank/DDBJ databases">
        <title>Rubrobacter sp nov SCSIO 52915 isolated from a deep-sea sediment in the South China Sea.</title>
        <authorList>
            <person name="Chen R.W."/>
        </authorList>
    </citation>
    <scope>NUCLEOTIDE SEQUENCE [LARGE SCALE GENOMIC DNA]</scope>
    <source>
        <strain evidence="1 2">SCSIO 52915</strain>
    </source>
</reference>
<name>A0A6G8PWW2_9ACTN</name>
<dbReference type="AlphaFoldDB" id="A0A6G8PWW2"/>
<proteinExistence type="predicted"/>
<sequence length="60" mass="6780">MKLDVWLMRGVGWGAHEAVVVDEIRMTAKKLDAETIVEGFVWDVRPSERPGRLFAVGVVR</sequence>
<dbReference type="RefSeq" id="WP_166396348.1">
    <property type="nucleotide sequence ID" value="NZ_CP045121.1"/>
</dbReference>
<dbReference type="EMBL" id="CP045121">
    <property type="protein sequence ID" value="QIN78675.1"/>
    <property type="molecule type" value="Genomic_DNA"/>
</dbReference>
<accession>A0A6G8PWW2</accession>
<evidence type="ECO:0000313" key="2">
    <source>
        <dbReference type="Proteomes" id="UP000502706"/>
    </source>
</evidence>